<evidence type="ECO:0000256" key="1">
    <source>
        <dbReference type="ARBA" id="ARBA00023015"/>
    </source>
</evidence>
<evidence type="ECO:0000256" key="3">
    <source>
        <dbReference type="ARBA" id="ARBA00023163"/>
    </source>
</evidence>
<evidence type="ECO:0000256" key="2">
    <source>
        <dbReference type="ARBA" id="ARBA00023125"/>
    </source>
</evidence>
<dbReference type="Gene3D" id="1.10.10.60">
    <property type="entry name" value="Homeodomain-like"/>
    <property type="match status" value="1"/>
</dbReference>
<gene>
    <name evidence="4" type="ORF">GUC01_08780</name>
</gene>
<dbReference type="SUPFAM" id="SSF46689">
    <property type="entry name" value="Homeodomain-like"/>
    <property type="match status" value="1"/>
</dbReference>
<evidence type="ECO:0000313" key="4">
    <source>
        <dbReference type="EMBL" id="NAG19120.1"/>
    </source>
</evidence>
<dbReference type="EMBL" id="WXKQ01000005">
    <property type="protein sequence ID" value="NAG19120.1"/>
    <property type="molecule type" value="Genomic_DNA"/>
</dbReference>
<keyword evidence="2" id="KW-0238">DNA-binding</keyword>
<proteinExistence type="predicted"/>
<dbReference type="PANTHER" id="PTHR43280">
    <property type="entry name" value="ARAC-FAMILY TRANSCRIPTIONAL REGULATOR"/>
    <property type="match status" value="1"/>
</dbReference>
<dbReference type="InterPro" id="IPR009057">
    <property type="entry name" value="Homeodomain-like_sf"/>
</dbReference>
<keyword evidence="3" id="KW-0804">Transcription</keyword>
<dbReference type="Pfam" id="PF12833">
    <property type="entry name" value="HTH_18"/>
    <property type="match status" value="1"/>
</dbReference>
<dbReference type="Proteomes" id="UP000475070">
    <property type="component" value="Unassembled WGS sequence"/>
</dbReference>
<name>A0A3U5I499_ECOLX</name>
<comment type="caution">
    <text evidence="4">The sequence shown here is derived from an EMBL/GenBank/DDBJ whole genome shotgun (WGS) entry which is preliminary data.</text>
</comment>
<dbReference type="InterPro" id="IPR020449">
    <property type="entry name" value="Tscrpt_reg_AraC-type_HTH"/>
</dbReference>
<dbReference type="GO" id="GO:0003700">
    <property type="term" value="F:DNA-binding transcription factor activity"/>
    <property type="evidence" value="ECO:0007669"/>
    <property type="project" value="InterPro"/>
</dbReference>
<dbReference type="AlphaFoldDB" id="A0A3U5I499"/>
<dbReference type="SMART" id="SM00342">
    <property type="entry name" value="HTH_ARAC"/>
    <property type="match status" value="1"/>
</dbReference>
<dbReference type="InterPro" id="IPR018060">
    <property type="entry name" value="HTH_AraC"/>
</dbReference>
<sequence length="276" mass="31562">MNSQSALSNLTFPVKESYAHNNVLVLKKIRFYNCAIIYLHDAQLLVKTKDGQSFNVPPESLCYVEKNTVIDVALKVLGQGVPYEIYHIDSDVLSCICKVMEPLLLEPQNVSQMRRKIFTCSVDETDIKIFKRLIGNDVPQHRQVYKITYLLSKIRDIESLVYSLSVSTDTTFTERLKTIIEADLAKSWKLADLAGILHMSVVSIRKKLEKESNNFNTLVLDIRMHQAAKLITTTEKHINSIANEVGYTSTSYFIRNFKEFFGITPKQFSLKVKKQS</sequence>
<dbReference type="PROSITE" id="PS01124">
    <property type="entry name" value="HTH_ARAC_FAMILY_2"/>
    <property type="match status" value="1"/>
</dbReference>
<evidence type="ECO:0000313" key="5">
    <source>
        <dbReference type="Proteomes" id="UP000475070"/>
    </source>
</evidence>
<dbReference type="InterPro" id="IPR018062">
    <property type="entry name" value="HTH_AraC-typ_CS"/>
</dbReference>
<dbReference type="PANTHER" id="PTHR43280:SF33">
    <property type="entry name" value="HTH-TYPE TRANSCRIPTIONAL REGULATOR APPY-RELATED"/>
    <property type="match status" value="1"/>
</dbReference>
<dbReference type="PRINTS" id="PR00032">
    <property type="entry name" value="HTHARAC"/>
</dbReference>
<dbReference type="GO" id="GO:0043565">
    <property type="term" value="F:sequence-specific DNA binding"/>
    <property type="evidence" value="ECO:0007669"/>
    <property type="project" value="InterPro"/>
</dbReference>
<dbReference type="PROSITE" id="PS00041">
    <property type="entry name" value="HTH_ARAC_FAMILY_1"/>
    <property type="match status" value="1"/>
</dbReference>
<organism evidence="4 5">
    <name type="scientific">Escherichia coli</name>
    <dbReference type="NCBI Taxonomy" id="562"/>
    <lineage>
        <taxon>Bacteria</taxon>
        <taxon>Pseudomonadati</taxon>
        <taxon>Pseudomonadota</taxon>
        <taxon>Gammaproteobacteria</taxon>
        <taxon>Enterobacterales</taxon>
        <taxon>Enterobacteriaceae</taxon>
        <taxon>Escherichia</taxon>
    </lineage>
</organism>
<reference evidence="4 5" key="1">
    <citation type="journal article" date="2019" name="Nat. Med.">
        <title>A library of human gut bacterial isolates paired with longitudinal multiomics data enables mechanistic microbiome research.</title>
        <authorList>
            <person name="Poyet M."/>
            <person name="Groussin M."/>
            <person name="Gibbons S.M."/>
            <person name="Avila-Pacheco J."/>
            <person name="Jiang X."/>
            <person name="Kearney S.M."/>
            <person name="Perrotta A.R."/>
            <person name="Berdy B."/>
            <person name="Zhao S."/>
            <person name="Lieberman T.D."/>
            <person name="Swanson P.K."/>
            <person name="Smith M."/>
            <person name="Roesemann S."/>
            <person name="Alexander J.E."/>
            <person name="Rich S.A."/>
            <person name="Livny J."/>
            <person name="Vlamakis H."/>
            <person name="Clish C."/>
            <person name="Bullock K."/>
            <person name="Deik A."/>
            <person name="Scott J."/>
            <person name="Pierce K.A."/>
            <person name="Xavier R.J."/>
            <person name="Alm E.J."/>
        </authorList>
    </citation>
    <scope>NUCLEOTIDE SEQUENCE [LARGE SCALE GENOMIC DNA]</scope>
    <source>
        <strain evidence="4 5">BIOML-A112</strain>
    </source>
</reference>
<protein>
    <submittedName>
        <fullName evidence="4">Helix-turn-helix domain-containing protein</fullName>
    </submittedName>
</protein>
<accession>A0A3U5I499</accession>
<dbReference type="RefSeq" id="WP_001402793.1">
    <property type="nucleotide sequence ID" value="NZ_AP024582.1"/>
</dbReference>
<keyword evidence="1" id="KW-0805">Transcription regulation</keyword>